<evidence type="ECO:0000313" key="2">
    <source>
        <dbReference type="Proteomes" id="UP000789366"/>
    </source>
</evidence>
<dbReference type="Proteomes" id="UP000789366">
    <property type="component" value="Unassembled WGS sequence"/>
</dbReference>
<proteinExistence type="predicted"/>
<comment type="caution">
    <text evidence="1">The sequence shown here is derived from an EMBL/GenBank/DDBJ whole genome shotgun (WGS) entry which is preliminary data.</text>
</comment>
<gene>
    <name evidence="1" type="ORF">SPELUC_LOCUS16787</name>
</gene>
<protein>
    <submittedName>
        <fullName evidence="1">7062_t:CDS:1</fullName>
    </submittedName>
</protein>
<reference evidence="1" key="1">
    <citation type="submission" date="2021-06" db="EMBL/GenBank/DDBJ databases">
        <authorList>
            <person name="Kallberg Y."/>
            <person name="Tangrot J."/>
            <person name="Rosling A."/>
        </authorList>
    </citation>
    <scope>NUCLEOTIDE SEQUENCE</scope>
    <source>
        <strain evidence="1">28 12/20/2015</strain>
    </source>
</reference>
<sequence length="40" mass="4863">LYTNEKWKNSPLPELAISFIWKDRIIKELQTLLREQSCKE</sequence>
<feature type="non-terminal residue" evidence="1">
    <location>
        <position position="1"/>
    </location>
</feature>
<organism evidence="1 2">
    <name type="scientific">Cetraspora pellucida</name>
    <dbReference type="NCBI Taxonomy" id="1433469"/>
    <lineage>
        <taxon>Eukaryota</taxon>
        <taxon>Fungi</taxon>
        <taxon>Fungi incertae sedis</taxon>
        <taxon>Mucoromycota</taxon>
        <taxon>Glomeromycotina</taxon>
        <taxon>Glomeromycetes</taxon>
        <taxon>Diversisporales</taxon>
        <taxon>Gigasporaceae</taxon>
        <taxon>Cetraspora</taxon>
    </lineage>
</organism>
<evidence type="ECO:0000313" key="1">
    <source>
        <dbReference type="EMBL" id="CAG8785946.1"/>
    </source>
</evidence>
<dbReference type="EMBL" id="CAJVPW010064499">
    <property type="protein sequence ID" value="CAG8785946.1"/>
    <property type="molecule type" value="Genomic_DNA"/>
</dbReference>
<feature type="non-terminal residue" evidence="1">
    <location>
        <position position="40"/>
    </location>
</feature>
<name>A0ACA9RC11_9GLOM</name>
<accession>A0ACA9RC11</accession>
<keyword evidence="2" id="KW-1185">Reference proteome</keyword>